<evidence type="ECO:0000313" key="2">
    <source>
        <dbReference type="Proteomes" id="UP000179018"/>
    </source>
</evidence>
<gene>
    <name evidence="1" type="ORF">A3A75_02050</name>
</gene>
<evidence type="ECO:0000313" key="1">
    <source>
        <dbReference type="EMBL" id="OGM59717.1"/>
    </source>
</evidence>
<reference evidence="1 2" key="1">
    <citation type="journal article" date="2016" name="Nat. Commun.">
        <title>Thousands of microbial genomes shed light on interconnected biogeochemical processes in an aquifer system.</title>
        <authorList>
            <person name="Anantharaman K."/>
            <person name="Brown C.T."/>
            <person name="Hug L.A."/>
            <person name="Sharon I."/>
            <person name="Castelle C.J."/>
            <person name="Probst A.J."/>
            <person name="Thomas B.C."/>
            <person name="Singh A."/>
            <person name="Wilkins M.J."/>
            <person name="Karaoz U."/>
            <person name="Brodie E.L."/>
            <person name="Williams K.H."/>
            <person name="Hubbard S.S."/>
            <person name="Banfield J.F."/>
        </authorList>
    </citation>
    <scope>NUCLEOTIDE SEQUENCE [LARGE SCALE GENOMIC DNA]</scope>
</reference>
<comment type="caution">
    <text evidence="1">The sequence shown here is derived from an EMBL/GenBank/DDBJ whole genome shotgun (WGS) entry which is preliminary data.</text>
</comment>
<dbReference type="Proteomes" id="UP000179018">
    <property type="component" value="Unassembled WGS sequence"/>
</dbReference>
<accession>A0A1F8B6R6</accession>
<name>A0A1F8B6R6_9BACT</name>
<sequence length="106" mass="12435">MIYTLNTLNYPKATGSDLRFGRTSGLEKSLWLGHRLVRVSDSKREGAKPSYGCRYQEKRRIRRQTYRQIQEESFGFWNIARGPRPSTFQISLRKEEGTESSDQIPY</sequence>
<proteinExistence type="predicted"/>
<protein>
    <submittedName>
        <fullName evidence="1">Uncharacterized protein</fullName>
    </submittedName>
</protein>
<organism evidence="1 2">
    <name type="scientific">Candidatus Woesebacteria bacterium RIFCSPLOWO2_01_FULL_39_10</name>
    <dbReference type="NCBI Taxonomy" id="1802516"/>
    <lineage>
        <taxon>Bacteria</taxon>
        <taxon>Candidatus Woeseibacteriota</taxon>
    </lineage>
</organism>
<dbReference type="EMBL" id="MGHC01000017">
    <property type="protein sequence ID" value="OGM59717.1"/>
    <property type="molecule type" value="Genomic_DNA"/>
</dbReference>
<dbReference type="AlphaFoldDB" id="A0A1F8B6R6"/>